<dbReference type="EMBL" id="UZAF01023907">
    <property type="protein sequence ID" value="VDO91663.1"/>
    <property type="molecule type" value="Genomic_DNA"/>
</dbReference>
<protein>
    <submittedName>
        <fullName evidence="3">Secreted mucin</fullName>
    </submittedName>
</protein>
<evidence type="ECO:0000313" key="1">
    <source>
        <dbReference type="EMBL" id="VDO91663.1"/>
    </source>
</evidence>
<proteinExistence type="predicted"/>
<reference evidence="3" key="1">
    <citation type="submission" date="2017-02" db="UniProtKB">
        <authorList>
            <consortium name="WormBaseParasite"/>
        </authorList>
    </citation>
    <scope>IDENTIFICATION</scope>
</reference>
<reference evidence="1 2" key="2">
    <citation type="submission" date="2018-11" db="EMBL/GenBank/DDBJ databases">
        <authorList>
            <consortium name="Pathogen Informatics"/>
        </authorList>
    </citation>
    <scope>NUCLEOTIDE SEQUENCE [LARGE SCALE GENOMIC DNA]</scope>
    <source>
        <strain evidence="1 2">MHpl1</strain>
    </source>
</reference>
<sequence>MNFVIWFVPAVGRATVVTRSVTIPPPIPVYIASVTNESASVKPSETATIMFLACPVPNTQTVVASTANSRQPSLAYRPNLSKSSTSLKQEEGVNTINASYGRSSQLPFVLRTDITKKPTALESANNSSTRGYRTTTTTSLRALSTKDPLRLAGSEHSTTTVEDAAITMSSETISQWSFTHDATITNRSTALKYPRRPHTSTDADNYYAGTVGTSQFVTPVTNATNITSDTMDTEEAVTTTDAATVITRSKAMPQSSTIFSDRIGRKSTTLAKKTSTSTDVGALTSSTESVSRLRSYGDVYEKQYAKSTKGKGAVTSE</sequence>
<dbReference type="AlphaFoldDB" id="A0A0N4XBH1"/>
<keyword evidence="2" id="KW-1185">Reference proteome</keyword>
<evidence type="ECO:0000313" key="2">
    <source>
        <dbReference type="Proteomes" id="UP000268014"/>
    </source>
</evidence>
<evidence type="ECO:0000313" key="3">
    <source>
        <dbReference type="WBParaSite" id="HPLM_0002171601-mRNA-1"/>
    </source>
</evidence>
<dbReference type="WBParaSite" id="HPLM_0002171601-mRNA-1">
    <property type="protein sequence ID" value="HPLM_0002171601-mRNA-1"/>
    <property type="gene ID" value="HPLM_0002171601"/>
</dbReference>
<name>A0A0N4XBH1_HAEPC</name>
<organism evidence="3">
    <name type="scientific">Haemonchus placei</name>
    <name type="common">Barber's pole worm</name>
    <dbReference type="NCBI Taxonomy" id="6290"/>
    <lineage>
        <taxon>Eukaryota</taxon>
        <taxon>Metazoa</taxon>
        <taxon>Ecdysozoa</taxon>
        <taxon>Nematoda</taxon>
        <taxon>Chromadorea</taxon>
        <taxon>Rhabditida</taxon>
        <taxon>Rhabditina</taxon>
        <taxon>Rhabditomorpha</taxon>
        <taxon>Strongyloidea</taxon>
        <taxon>Trichostrongylidae</taxon>
        <taxon>Haemonchus</taxon>
    </lineage>
</organism>
<dbReference type="Proteomes" id="UP000268014">
    <property type="component" value="Unassembled WGS sequence"/>
</dbReference>
<gene>
    <name evidence="1" type="ORF">HPLM_LOCUS21705</name>
</gene>
<accession>A0A0N4XBH1</accession>